<evidence type="ECO:0000313" key="7">
    <source>
        <dbReference type="EMBL" id="RYQ97919.1"/>
    </source>
</evidence>
<dbReference type="InterPro" id="IPR008758">
    <property type="entry name" value="Peptidase_S28"/>
</dbReference>
<dbReference type="Gene3D" id="3.40.50.1820">
    <property type="entry name" value="alpha/beta hydrolase"/>
    <property type="match status" value="1"/>
</dbReference>
<dbReference type="InterPro" id="IPR029058">
    <property type="entry name" value="AB_hydrolase_fold"/>
</dbReference>
<dbReference type="Gene3D" id="1.20.120.980">
    <property type="entry name" value="Serine carboxypeptidase S28, SKS domain"/>
    <property type="match status" value="1"/>
</dbReference>
<evidence type="ECO:0000313" key="8">
    <source>
        <dbReference type="Proteomes" id="UP000289738"/>
    </source>
</evidence>
<evidence type="ECO:0000256" key="6">
    <source>
        <dbReference type="SAM" id="Phobius"/>
    </source>
</evidence>
<keyword evidence="6" id="KW-0812">Transmembrane</keyword>
<keyword evidence="6" id="KW-0472">Membrane</keyword>
<dbReference type="Gramene" id="arahy.Tifrunner.gnm2.ann2.Ah18g065000.1">
    <property type="protein sequence ID" value="arahy.Tifrunner.gnm2.ann2.Ah18g065000.1-CDS"/>
    <property type="gene ID" value="arahy.Tifrunner.gnm2.ann2.Ah18g065000"/>
</dbReference>
<dbReference type="PANTHER" id="PTHR11010">
    <property type="entry name" value="PROTEASE S28 PRO-X CARBOXYPEPTIDASE-RELATED"/>
    <property type="match status" value="1"/>
</dbReference>
<dbReference type="EMBL" id="SDMP01000018">
    <property type="protein sequence ID" value="RYQ97919.1"/>
    <property type="molecule type" value="Genomic_DNA"/>
</dbReference>
<name>A0A444Y7L2_ARAHY</name>
<dbReference type="AlphaFoldDB" id="A0A444Y7L2"/>
<dbReference type="InterPro" id="IPR042269">
    <property type="entry name" value="Ser_carbopepase_S28_SKS"/>
</dbReference>
<comment type="caution">
    <text evidence="7">The sequence shown here is derived from an EMBL/GenBank/DDBJ whole genome shotgun (WGS) entry which is preliminary data.</text>
</comment>
<organism evidence="7 8">
    <name type="scientific">Arachis hypogaea</name>
    <name type="common">Peanut</name>
    <dbReference type="NCBI Taxonomy" id="3818"/>
    <lineage>
        <taxon>Eukaryota</taxon>
        <taxon>Viridiplantae</taxon>
        <taxon>Streptophyta</taxon>
        <taxon>Embryophyta</taxon>
        <taxon>Tracheophyta</taxon>
        <taxon>Spermatophyta</taxon>
        <taxon>Magnoliopsida</taxon>
        <taxon>eudicotyledons</taxon>
        <taxon>Gunneridae</taxon>
        <taxon>Pentapetalae</taxon>
        <taxon>rosids</taxon>
        <taxon>fabids</taxon>
        <taxon>Fabales</taxon>
        <taxon>Fabaceae</taxon>
        <taxon>Papilionoideae</taxon>
        <taxon>50 kb inversion clade</taxon>
        <taxon>dalbergioids sensu lato</taxon>
        <taxon>Dalbergieae</taxon>
        <taxon>Pterocarpus clade</taxon>
        <taxon>Arachis</taxon>
    </lineage>
</organism>
<reference evidence="7 8" key="1">
    <citation type="submission" date="2019-01" db="EMBL/GenBank/DDBJ databases">
        <title>Sequencing of cultivated peanut Arachis hypogaea provides insights into genome evolution and oil improvement.</title>
        <authorList>
            <person name="Chen X."/>
        </authorList>
    </citation>
    <scope>NUCLEOTIDE SEQUENCE [LARGE SCALE GENOMIC DNA]</scope>
    <source>
        <strain evidence="8">cv. Fuhuasheng</strain>
        <tissue evidence="7">Leaves</tissue>
    </source>
</reference>
<comment type="similarity">
    <text evidence="1">Belongs to the peptidase S28 family.</text>
</comment>
<keyword evidence="4" id="KW-0378">Hydrolase</keyword>
<gene>
    <name evidence="7" type="ORF">Ahy_B08g093995</name>
</gene>
<dbReference type="SMR" id="A0A444Y7L2"/>
<dbReference type="GO" id="GO:0008239">
    <property type="term" value="F:dipeptidyl-peptidase activity"/>
    <property type="evidence" value="ECO:0007669"/>
    <property type="project" value="TreeGrafter"/>
</dbReference>
<evidence type="ECO:0008006" key="9">
    <source>
        <dbReference type="Google" id="ProtNLM"/>
    </source>
</evidence>
<protein>
    <recommendedName>
        <fullName evidence="9">Lysosomal Pro-X carboxypeptidase</fullName>
    </recommendedName>
</protein>
<keyword evidence="5" id="KW-0325">Glycoprotein</keyword>
<evidence type="ECO:0000256" key="1">
    <source>
        <dbReference type="ARBA" id="ARBA00011079"/>
    </source>
</evidence>
<proteinExistence type="inferred from homology"/>
<dbReference type="GO" id="GO:0070008">
    <property type="term" value="F:serine-type exopeptidase activity"/>
    <property type="evidence" value="ECO:0007669"/>
    <property type="project" value="InterPro"/>
</dbReference>
<dbReference type="PANTHER" id="PTHR11010:SF96">
    <property type="entry name" value="LYSOSOMAL PRO-X CARBOXYPEPTIDASE-LIKE ISOFORM X1"/>
    <property type="match status" value="1"/>
</dbReference>
<keyword evidence="8" id="KW-1185">Reference proteome</keyword>
<feature type="transmembrane region" description="Helical" evidence="6">
    <location>
        <begin position="7"/>
        <end position="29"/>
    </location>
</feature>
<accession>A0A444Y7L2</accession>
<evidence type="ECO:0000256" key="2">
    <source>
        <dbReference type="ARBA" id="ARBA00022670"/>
    </source>
</evidence>
<dbReference type="SUPFAM" id="SSF53474">
    <property type="entry name" value="alpha/beta-Hydrolases"/>
    <property type="match status" value="1"/>
</dbReference>
<dbReference type="FunFam" id="1.20.120.980:FF:000006">
    <property type="entry name" value="Serine carboxypeptidase S28 family protein"/>
    <property type="match status" value="1"/>
</dbReference>
<evidence type="ECO:0000256" key="5">
    <source>
        <dbReference type="ARBA" id="ARBA00023180"/>
    </source>
</evidence>
<dbReference type="STRING" id="3818.A0A444Y7L2"/>
<dbReference type="Proteomes" id="UP000289738">
    <property type="component" value="Chromosome B08"/>
</dbReference>
<sequence>MKQNQHPLIILAFNLLLFFMIFLVCPTYSLTIPRLSPIAEWEKTTTADDYSDVKTFYYNQTLDHFNYNPQSYQIFQQRYLINFKYWGGANSNAPIFALLGAEEPIDSSPPFIGFLTDNAASFSALILYIEHRYYGKSVPFGSREEAVKNASTIGYFNSAQALADYAQVIIHVKKTLHAKNSPVIVIGGSYGGMLATWFRLKYPHLAIGALASSAPILYFDHITPQDAYHSIVSRDFREASKTCYETIRKSWAEIKRVASQSNGLSILSQKFNTCEPLNQIDGLVYSLELMYISAAQYDRPPDYPVNVICGGIDGASSKSSDILSNIYAGVVAFTKSNDTCKVYYGPFNGSETSEGWRWQTCSEMVIPISIGNNSLLEPSPFNYESFARDCKEKFGVAPRPHWVTTYYGGHDIKLVLKKFGSNIIFSNGLRDPYSSGGVLNNISDSLIAVHTVNGSHCLDMLGAKKTDPNWLVEQRKTEIKIMKGWITQYYADLK</sequence>
<keyword evidence="6" id="KW-1133">Transmembrane helix</keyword>
<evidence type="ECO:0000256" key="4">
    <source>
        <dbReference type="ARBA" id="ARBA00022801"/>
    </source>
</evidence>
<dbReference type="GO" id="GO:0006508">
    <property type="term" value="P:proteolysis"/>
    <property type="evidence" value="ECO:0007669"/>
    <property type="project" value="UniProtKB-KW"/>
</dbReference>
<keyword evidence="3" id="KW-0732">Signal</keyword>
<keyword evidence="2" id="KW-0645">Protease</keyword>
<dbReference type="OrthoDB" id="2130629at2759"/>
<dbReference type="Pfam" id="PF05577">
    <property type="entry name" value="Peptidase_S28"/>
    <property type="match status" value="1"/>
</dbReference>
<evidence type="ECO:0000256" key="3">
    <source>
        <dbReference type="ARBA" id="ARBA00022729"/>
    </source>
</evidence>